<evidence type="ECO:0000256" key="1">
    <source>
        <dbReference type="ARBA" id="ARBA00006484"/>
    </source>
</evidence>
<dbReference type="InterPro" id="IPR051687">
    <property type="entry name" value="Peroxisomal_Beta-Oxidation"/>
</dbReference>
<comment type="caution">
    <text evidence="3">The sequence shown here is derived from an EMBL/GenBank/DDBJ whole genome shotgun (WGS) entry which is preliminary data.</text>
</comment>
<keyword evidence="4" id="KW-1185">Reference proteome</keyword>
<dbReference type="EMBL" id="JALHLE010000008">
    <property type="protein sequence ID" value="MCJ2178390.1"/>
    <property type="molecule type" value="Genomic_DNA"/>
</dbReference>
<accession>A0ABT0B034</accession>
<reference evidence="3" key="1">
    <citation type="submission" date="2022-03" db="EMBL/GenBank/DDBJ databases">
        <title>Identification of a novel bacterium isolated from mangrove sediments.</title>
        <authorList>
            <person name="Pan X."/>
        </authorList>
    </citation>
    <scope>NUCLEOTIDE SEQUENCE</scope>
    <source>
        <strain evidence="3">B2580</strain>
    </source>
</reference>
<dbReference type="PANTHER" id="PTHR45024:SF2">
    <property type="entry name" value="SCP2 DOMAIN-CONTAINING PROTEIN"/>
    <property type="match status" value="1"/>
</dbReference>
<dbReference type="Proteomes" id="UP001162880">
    <property type="component" value="Unassembled WGS sequence"/>
</dbReference>
<dbReference type="SUPFAM" id="SSF51735">
    <property type="entry name" value="NAD(P)-binding Rossmann-fold domains"/>
    <property type="match status" value="1"/>
</dbReference>
<keyword evidence="2" id="KW-0560">Oxidoreductase</keyword>
<dbReference type="InterPro" id="IPR036291">
    <property type="entry name" value="NAD(P)-bd_dom_sf"/>
</dbReference>
<dbReference type="Gene3D" id="3.40.50.720">
    <property type="entry name" value="NAD(P)-binding Rossmann-like Domain"/>
    <property type="match status" value="1"/>
</dbReference>
<name>A0ABT0B034_9SPHN</name>
<organism evidence="3 4">
    <name type="scientific">Novosphingobium album</name>
    <name type="common">ex Hu et al. 2023</name>
    <dbReference type="NCBI Taxonomy" id="2930093"/>
    <lineage>
        <taxon>Bacteria</taxon>
        <taxon>Pseudomonadati</taxon>
        <taxon>Pseudomonadota</taxon>
        <taxon>Alphaproteobacteria</taxon>
        <taxon>Sphingomonadales</taxon>
        <taxon>Sphingomonadaceae</taxon>
        <taxon>Novosphingobium</taxon>
    </lineage>
</organism>
<protein>
    <submittedName>
        <fullName evidence="3">SDR family oxidoreductase</fullName>
    </submittedName>
</protein>
<evidence type="ECO:0000256" key="2">
    <source>
        <dbReference type="ARBA" id="ARBA00023002"/>
    </source>
</evidence>
<evidence type="ECO:0000313" key="4">
    <source>
        <dbReference type="Proteomes" id="UP001162880"/>
    </source>
</evidence>
<evidence type="ECO:0000313" key="3">
    <source>
        <dbReference type="EMBL" id="MCJ2178390.1"/>
    </source>
</evidence>
<proteinExistence type="inferred from homology"/>
<dbReference type="PANTHER" id="PTHR45024">
    <property type="entry name" value="DEHYDROGENASES, SHORT CHAIN"/>
    <property type="match status" value="1"/>
</dbReference>
<comment type="similarity">
    <text evidence="1">Belongs to the short-chain dehydrogenases/reductases (SDR) family.</text>
</comment>
<sequence length="298" mass="30757">MALLAEKAVVVTGAGRGIGRAIALEAAREGARVIVADHGTALDGSGPDPAVAESVAREIVDKGGAALPVSASVATSEGARAIIDSALDAWGRVDGLVCCAGILRHRPFMELTEFDFDEVIATHLKGHFLMFQSAFKAMVANGQGGSLVAIGSGYVMGDPNRAPYRTAKAGIVGLTKSVALAGREHAIRANVLSPVADTRMTEASGLKIGSVPEDIAPLAAYLLSDQSAEVTGEVFSISGQSIAIWEDPAESRKVQHHSRWTAGAITGAMPWLRAGRPASAPQVPPLPVSVIPGEVSRD</sequence>
<dbReference type="InterPro" id="IPR002347">
    <property type="entry name" value="SDR_fam"/>
</dbReference>
<dbReference type="PRINTS" id="PR00081">
    <property type="entry name" value="GDHRDH"/>
</dbReference>
<gene>
    <name evidence="3" type="ORF">MTR64_07430</name>
</gene>
<dbReference type="Pfam" id="PF00106">
    <property type="entry name" value="adh_short"/>
    <property type="match status" value="1"/>
</dbReference>
<dbReference type="RefSeq" id="WP_243992399.1">
    <property type="nucleotide sequence ID" value="NZ_JALHLE010000008.1"/>
</dbReference>